<evidence type="ECO:0000313" key="2">
    <source>
        <dbReference type="Proteomes" id="UP001239111"/>
    </source>
</evidence>
<gene>
    <name evidence="1" type="ORF">QAD02_020537</name>
</gene>
<organism evidence="1 2">
    <name type="scientific">Eretmocerus hayati</name>
    <dbReference type="NCBI Taxonomy" id="131215"/>
    <lineage>
        <taxon>Eukaryota</taxon>
        <taxon>Metazoa</taxon>
        <taxon>Ecdysozoa</taxon>
        <taxon>Arthropoda</taxon>
        <taxon>Hexapoda</taxon>
        <taxon>Insecta</taxon>
        <taxon>Pterygota</taxon>
        <taxon>Neoptera</taxon>
        <taxon>Endopterygota</taxon>
        <taxon>Hymenoptera</taxon>
        <taxon>Apocrita</taxon>
        <taxon>Proctotrupomorpha</taxon>
        <taxon>Chalcidoidea</taxon>
        <taxon>Aphelinidae</taxon>
        <taxon>Aphelininae</taxon>
        <taxon>Eretmocerus</taxon>
    </lineage>
</organism>
<sequence>MGVEVMVLVGVRKDCLHQKSTAVSATNDAQVCMWWENFDLLGSAGKVLKTGHFHCARVFDKGEAAEQQPGAGGSSSGSDDVWQRGRAWQGRSGGATASNPINDLVHGPPMTPHTVQQ</sequence>
<proteinExistence type="predicted"/>
<reference evidence="1" key="1">
    <citation type="submission" date="2023-04" db="EMBL/GenBank/DDBJ databases">
        <title>A chromosome-level genome assembly of the parasitoid wasp Eretmocerus hayati.</title>
        <authorList>
            <person name="Zhong Y."/>
            <person name="Liu S."/>
            <person name="Liu Y."/>
        </authorList>
    </citation>
    <scope>NUCLEOTIDE SEQUENCE</scope>
    <source>
        <strain evidence="1">ZJU_SS_LIU_2023</strain>
    </source>
</reference>
<name>A0ACC2PMD4_9HYME</name>
<accession>A0ACC2PMD4</accession>
<dbReference type="Proteomes" id="UP001239111">
    <property type="component" value="Chromosome 1"/>
</dbReference>
<comment type="caution">
    <text evidence="1">The sequence shown here is derived from an EMBL/GenBank/DDBJ whole genome shotgun (WGS) entry which is preliminary data.</text>
</comment>
<keyword evidence="2" id="KW-1185">Reference proteome</keyword>
<dbReference type="EMBL" id="CM056741">
    <property type="protein sequence ID" value="KAJ8684744.1"/>
    <property type="molecule type" value="Genomic_DNA"/>
</dbReference>
<evidence type="ECO:0000313" key="1">
    <source>
        <dbReference type="EMBL" id="KAJ8684744.1"/>
    </source>
</evidence>
<protein>
    <submittedName>
        <fullName evidence="1">Uncharacterized protein</fullName>
    </submittedName>
</protein>